<dbReference type="STRING" id="1555112.LIP_2636"/>
<reference evidence="5" key="2">
    <citation type="journal article" date="2016" name="Int. J. Syst. Evol. Microbiol.">
        <title>Complete genome sequence and cell structure of Limnochorda pilosa, a Gram-negative spore-former within the phylum Firmicutes.</title>
        <authorList>
            <person name="Watanabe M."/>
            <person name="Kojima H."/>
            <person name="Fukui M."/>
        </authorList>
    </citation>
    <scope>NUCLEOTIDE SEQUENCE [LARGE SCALE GENOMIC DNA]</scope>
    <source>
        <strain evidence="5">HC45</strain>
    </source>
</reference>
<comment type="similarity">
    <text evidence="1">Belongs to the protein kinase superfamily. ADCK protein kinase family.</text>
</comment>
<gene>
    <name evidence="4" type="ORF">LIP_2636</name>
</gene>
<keyword evidence="4" id="KW-0830">Ubiquinone</keyword>
<name>A0A0K2SMX3_LIMPI</name>
<dbReference type="SUPFAM" id="SSF56112">
    <property type="entry name" value="Protein kinase-like (PK-like)"/>
    <property type="match status" value="1"/>
</dbReference>
<protein>
    <submittedName>
        <fullName evidence="4">Ubiquinone biosynthesis protein UbiB</fullName>
    </submittedName>
</protein>
<dbReference type="PANTHER" id="PTHR10566">
    <property type="entry name" value="CHAPERONE-ACTIVITY OF BC1 COMPLEX CABC1 -RELATED"/>
    <property type="match status" value="1"/>
</dbReference>
<proteinExistence type="inferred from homology"/>
<keyword evidence="5" id="KW-1185">Reference proteome</keyword>
<dbReference type="InterPro" id="IPR011009">
    <property type="entry name" value="Kinase-like_dom_sf"/>
</dbReference>
<evidence type="ECO:0000256" key="1">
    <source>
        <dbReference type="ARBA" id="ARBA00009670"/>
    </source>
</evidence>
<dbReference type="Pfam" id="PF03109">
    <property type="entry name" value="ABC1"/>
    <property type="match status" value="1"/>
</dbReference>
<sequence length="550" mass="61451">MGPLGRRRRMAGRYRQVAEVLGRHGFGLLVDELGLTRLRPWPARRAPDRELERRGARVRRALEELGPTFIKLGQILSTRPDVIPPDVFAELQLLQDRVPPVPFEALEPALAEALGGRPVAEVFDSIDPEPLASASIAQVHAAVLHDGTEVVVKVQRPGIHEQIETDLEALFGLARLAAGRISLPFDPVALADGFARAIRRELDYRLEGTNIERFQANFEGCPWVHFPRVYWEWSNRRVLVLERLRGLRPTDVEKLDQAGIDRALVARRGAQLFLKMVLVDGFFHGDPHPGNLYVEPGNRLAIMDFGIVGHVDAETAEGVANLLQALVARRPDQGVDALDALGALDPDTDAAALQRDLRDVIDRHYGRTLQEMALGETVQETMQLAYRHRIHLPGELFLLAKVLVGMEGLGRQLDPGFNAVEVARPFVRQLLVRKLHPVRVGRRLERDALEALRAWTRLPEEVAGLAARARRGRLRMQLEHQGLDPHSRRIERALRELGVSVVFAATLLTAALTLWIGKGPILWGMPVVTWLLLGLLAFLGTALFLSQFRR</sequence>
<dbReference type="PANTHER" id="PTHR10566:SF113">
    <property type="entry name" value="PROTEIN ACTIVITY OF BC1 COMPLEX KINASE 7, CHLOROPLASTIC"/>
    <property type="match status" value="1"/>
</dbReference>
<feature type="transmembrane region" description="Helical" evidence="2">
    <location>
        <begin position="497"/>
        <end position="517"/>
    </location>
</feature>
<dbReference type="EMBL" id="AP014924">
    <property type="protein sequence ID" value="BAS28466.1"/>
    <property type="molecule type" value="Genomic_DNA"/>
</dbReference>
<keyword evidence="2" id="KW-0812">Transmembrane</keyword>
<feature type="transmembrane region" description="Helical" evidence="2">
    <location>
        <begin position="523"/>
        <end position="545"/>
    </location>
</feature>
<dbReference type="KEGG" id="lpil:LIP_2636"/>
<keyword evidence="2" id="KW-0472">Membrane</keyword>
<keyword evidence="2" id="KW-1133">Transmembrane helix</keyword>
<evidence type="ECO:0000313" key="4">
    <source>
        <dbReference type="EMBL" id="BAS28466.1"/>
    </source>
</evidence>
<dbReference type="CDD" id="cd05121">
    <property type="entry name" value="ABC1_ADCK3-like"/>
    <property type="match status" value="1"/>
</dbReference>
<evidence type="ECO:0000313" key="5">
    <source>
        <dbReference type="Proteomes" id="UP000065807"/>
    </source>
</evidence>
<dbReference type="InterPro" id="IPR004147">
    <property type="entry name" value="ABC1_dom"/>
</dbReference>
<organism evidence="4 5">
    <name type="scientific">Limnochorda pilosa</name>
    <dbReference type="NCBI Taxonomy" id="1555112"/>
    <lineage>
        <taxon>Bacteria</taxon>
        <taxon>Bacillati</taxon>
        <taxon>Bacillota</taxon>
        <taxon>Limnochordia</taxon>
        <taxon>Limnochordales</taxon>
        <taxon>Limnochordaceae</taxon>
        <taxon>Limnochorda</taxon>
    </lineage>
</organism>
<reference evidence="5" key="1">
    <citation type="submission" date="2015-07" db="EMBL/GenBank/DDBJ databases">
        <title>Complete genome sequence and phylogenetic analysis of Limnochorda pilosa.</title>
        <authorList>
            <person name="Watanabe M."/>
            <person name="Kojima H."/>
            <person name="Fukui M."/>
        </authorList>
    </citation>
    <scope>NUCLEOTIDE SEQUENCE [LARGE SCALE GENOMIC DNA]</scope>
    <source>
        <strain evidence="5">HC45</strain>
    </source>
</reference>
<accession>A0A0K2SMX3</accession>
<evidence type="ECO:0000259" key="3">
    <source>
        <dbReference type="Pfam" id="PF03109"/>
    </source>
</evidence>
<dbReference type="AlphaFoldDB" id="A0A0K2SMX3"/>
<evidence type="ECO:0000256" key="2">
    <source>
        <dbReference type="SAM" id="Phobius"/>
    </source>
</evidence>
<dbReference type="InterPro" id="IPR050154">
    <property type="entry name" value="UbiB_kinase"/>
</dbReference>
<dbReference type="PATRIC" id="fig|1555112.3.peg.2676"/>
<dbReference type="Proteomes" id="UP000065807">
    <property type="component" value="Chromosome"/>
</dbReference>
<feature type="domain" description="ABC1 atypical kinase-like" evidence="3">
    <location>
        <begin position="94"/>
        <end position="329"/>
    </location>
</feature>